<gene>
    <name evidence="7" type="primary">panB</name>
    <name evidence="11" type="ORF">Dpep_0984</name>
</gene>
<feature type="binding site" evidence="7 9">
    <location>
        <begin position="46"/>
        <end position="47"/>
    </location>
    <ligand>
        <name>3-methyl-2-oxobutanoate</name>
        <dbReference type="ChEBI" id="CHEBI:11851"/>
    </ligand>
</feature>
<dbReference type="OrthoDB" id="9781789at2"/>
<keyword evidence="7" id="KW-0963">Cytoplasm</keyword>
<dbReference type="GO" id="GO:0015940">
    <property type="term" value="P:pantothenate biosynthetic process"/>
    <property type="evidence" value="ECO:0007669"/>
    <property type="project" value="UniProtKB-UniRule"/>
</dbReference>
<feature type="binding site" evidence="7 10">
    <location>
        <position position="117"/>
    </location>
    <ligand>
        <name>Mg(2+)</name>
        <dbReference type="ChEBI" id="CHEBI:18420"/>
    </ligand>
</feature>
<keyword evidence="7 10" id="KW-0460">Magnesium</keyword>
<keyword evidence="4 7" id="KW-0566">Pantothenate biosynthesis</keyword>
<evidence type="ECO:0000256" key="8">
    <source>
        <dbReference type="PIRSR" id="PIRSR000388-1"/>
    </source>
</evidence>
<dbReference type="SUPFAM" id="SSF51621">
    <property type="entry name" value="Phosphoenolpyruvate/pyruvate domain"/>
    <property type="match status" value="1"/>
</dbReference>
<evidence type="ECO:0000256" key="10">
    <source>
        <dbReference type="PIRSR" id="PIRSR000388-3"/>
    </source>
</evidence>
<dbReference type="PIRSF" id="PIRSF000388">
    <property type="entry name" value="Pantoate_hydroxy_MeTrfase"/>
    <property type="match status" value="1"/>
</dbReference>
<dbReference type="HAMAP" id="MF_00156">
    <property type="entry name" value="PanB"/>
    <property type="match status" value="1"/>
</dbReference>
<dbReference type="CDD" id="cd06557">
    <property type="entry name" value="KPHMT-like"/>
    <property type="match status" value="1"/>
</dbReference>
<dbReference type="EC" id="2.1.2.11" evidence="7"/>
<comment type="catalytic activity">
    <reaction evidence="7">
        <text>(6R)-5,10-methylene-5,6,7,8-tetrahydrofolate + 3-methyl-2-oxobutanoate + H2O = 2-dehydropantoate + (6S)-5,6,7,8-tetrahydrofolate</text>
        <dbReference type="Rhea" id="RHEA:11824"/>
        <dbReference type="ChEBI" id="CHEBI:11561"/>
        <dbReference type="ChEBI" id="CHEBI:11851"/>
        <dbReference type="ChEBI" id="CHEBI:15377"/>
        <dbReference type="ChEBI" id="CHEBI:15636"/>
        <dbReference type="ChEBI" id="CHEBI:57453"/>
        <dbReference type="EC" id="2.1.2.11"/>
    </reaction>
</comment>
<evidence type="ECO:0000256" key="4">
    <source>
        <dbReference type="ARBA" id="ARBA00022655"/>
    </source>
</evidence>
<evidence type="ECO:0000256" key="6">
    <source>
        <dbReference type="ARBA" id="ARBA00056497"/>
    </source>
</evidence>
<feature type="binding site" evidence="7 10">
    <location>
        <position position="46"/>
    </location>
    <ligand>
        <name>Mg(2+)</name>
        <dbReference type="ChEBI" id="CHEBI:18420"/>
    </ligand>
</feature>
<dbReference type="GO" id="GO:0032259">
    <property type="term" value="P:methylation"/>
    <property type="evidence" value="ECO:0007669"/>
    <property type="project" value="UniProtKB-KW"/>
</dbReference>
<dbReference type="Proteomes" id="UP000006427">
    <property type="component" value="Unassembled WGS sequence"/>
</dbReference>
<dbReference type="RefSeq" id="WP_005660131.1">
    <property type="nucleotide sequence ID" value="NZ_ABTR02000001.1"/>
</dbReference>
<evidence type="ECO:0000256" key="7">
    <source>
        <dbReference type="HAMAP-Rule" id="MF_00156"/>
    </source>
</evidence>
<dbReference type="GO" id="GO:0003864">
    <property type="term" value="F:3-methyl-2-oxobutanoate hydroxymethyltransferase activity"/>
    <property type="evidence" value="ECO:0007669"/>
    <property type="project" value="UniProtKB-UniRule"/>
</dbReference>
<dbReference type="GO" id="GO:0008168">
    <property type="term" value="F:methyltransferase activity"/>
    <property type="evidence" value="ECO:0007669"/>
    <property type="project" value="UniProtKB-KW"/>
</dbReference>
<dbReference type="InterPro" id="IPR040442">
    <property type="entry name" value="Pyrv_kinase-like_dom_sf"/>
</dbReference>
<keyword evidence="5 7" id="KW-0808">Transferase</keyword>
<dbReference type="NCBIfam" id="TIGR00222">
    <property type="entry name" value="panB"/>
    <property type="match status" value="1"/>
</dbReference>
<dbReference type="InterPro" id="IPR003700">
    <property type="entry name" value="Pantoate_hydroxy_MeTrfase"/>
</dbReference>
<evidence type="ECO:0000256" key="3">
    <source>
        <dbReference type="ARBA" id="ARBA00011424"/>
    </source>
</evidence>
<keyword evidence="7 10" id="KW-0479">Metal-binding</keyword>
<dbReference type="Gene3D" id="3.20.20.60">
    <property type="entry name" value="Phosphoenolpyruvate-binding domains"/>
    <property type="match status" value="1"/>
</dbReference>
<reference evidence="11 12" key="1">
    <citation type="journal article" date="2010" name="Stand. Genomic Sci.">
        <title>Permanent draft genome sequence of Dethiosulfovibrio peptidovorans type strain (SEBR 4207).</title>
        <authorList>
            <person name="Labutti K."/>
            <person name="Mayilraj S."/>
            <person name="Clum A."/>
            <person name="Lucas S."/>
            <person name="Glavina Del Rio T."/>
            <person name="Nolan M."/>
            <person name="Tice H."/>
            <person name="Cheng J.F."/>
            <person name="Pitluck S."/>
            <person name="Liolios K."/>
            <person name="Ivanova N."/>
            <person name="Mavromatis K."/>
            <person name="Mikhailova N."/>
            <person name="Pati A."/>
            <person name="Goodwin L."/>
            <person name="Chen A."/>
            <person name="Palaniappan K."/>
            <person name="Land M."/>
            <person name="Hauser L."/>
            <person name="Chang Y.J."/>
            <person name="Jeffries C.D."/>
            <person name="Rohde M."/>
            <person name="Spring S."/>
            <person name="Goker M."/>
            <person name="Woyke T."/>
            <person name="Bristow J."/>
            <person name="Eisen J.A."/>
            <person name="Markowitz V."/>
            <person name="Hugenholtz P."/>
            <person name="Kyrpides N.C."/>
            <person name="Klenk H.P."/>
            <person name="Lapidus A."/>
        </authorList>
    </citation>
    <scope>NUCLEOTIDE SEQUENCE [LARGE SCALE GENOMIC DNA]</scope>
    <source>
        <strain evidence="11 12">DSM 11002</strain>
    </source>
</reference>
<feature type="binding site" evidence="7 9">
    <location>
        <position position="115"/>
    </location>
    <ligand>
        <name>3-methyl-2-oxobutanoate</name>
        <dbReference type="ChEBI" id="CHEBI:11851"/>
    </ligand>
</feature>
<evidence type="ECO:0000256" key="9">
    <source>
        <dbReference type="PIRSR" id="PIRSR000388-2"/>
    </source>
</evidence>
<comment type="subunit">
    <text evidence="3 7">Homodecamer; pentamer of dimers.</text>
</comment>
<dbReference type="InterPro" id="IPR015813">
    <property type="entry name" value="Pyrv/PenolPyrv_kinase-like_dom"/>
</dbReference>
<evidence type="ECO:0000313" key="11">
    <source>
        <dbReference type="EMBL" id="EFC91010.1"/>
    </source>
</evidence>
<dbReference type="PANTHER" id="PTHR20881">
    <property type="entry name" value="3-METHYL-2-OXOBUTANOATE HYDROXYMETHYLTRANSFERASE"/>
    <property type="match status" value="1"/>
</dbReference>
<comment type="caution">
    <text evidence="11">The sequence shown here is derived from an EMBL/GenBank/DDBJ whole genome shotgun (WGS) entry which is preliminary data.</text>
</comment>
<dbReference type="NCBIfam" id="NF001452">
    <property type="entry name" value="PRK00311.1"/>
    <property type="match status" value="1"/>
</dbReference>
<feature type="binding site" evidence="7 10">
    <location>
        <position position="85"/>
    </location>
    <ligand>
        <name>Mg(2+)</name>
        <dbReference type="ChEBI" id="CHEBI:18420"/>
    </ligand>
</feature>
<comment type="function">
    <text evidence="6 7">Catalyzes the reversible reaction in which hydroxymethyl group from 5,10-methylenetetrahydrofolate is transferred onto alpha-ketoisovalerate to form ketopantoate.</text>
</comment>
<dbReference type="UniPathway" id="UPA00028">
    <property type="reaction ID" value="UER00003"/>
</dbReference>
<accession>D2Z6B3</accession>
<dbReference type="PaxDb" id="469381-Dpep_0984"/>
<name>D2Z6B3_9BACT</name>
<keyword evidence="12" id="KW-1185">Reference proteome</keyword>
<feature type="binding site" evidence="7 9">
    <location>
        <position position="85"/>
    </location>
    <ligand>
        <name>3-methyl-2-oxobutanoate</name>
        <dbReference type="ChEBI" id="CHEBI:11851"/>
    </ligand>
</feature>
<comment type="cofactor">
    <cofactor evidence="7 10">
        <name>Mg(2+)</name>
        <dbReference type="ChEBI" id="CHEBI:18420"/>
    </cofactor>
    <text evidence="7 10">Binds 1 Mg(2+) ion per subunit.</text>
</comment>
<sequence>MAKKKTRLDFVKMKREGEKATWITAYDFPTASFAQQAGMDMILVGDSMGMVLLGYDGTVPVTMEECLIHCRAVRRGAPDLWCMGDMPFGSYQVSDEDAVINAIRFLKEADMDCVKLEGGRRVCSRIKAITDAGILVCGHIGLTPQSSGQLGGFKAQGRDPESARELIKDAIAVQDAGAYALLLEAVPPELTEFIAKKLEIPVYSIGAGAPCDGQLIICGDMLGLFQAFTPKFVKKYANVAEVEIAAFKEYVQDVKKGRFPTDDHVYHIHEGMEEEFQSMLREFDLPKGVV</sequence>
<dbReference type="FunFam" id="3.20.20.60:FF:000003">
    <property type="entry name" value="3-methyl-2-oxobutanoate hydroxymethyltransferase"/>
    <property type="match status" value="1"/>
</dbReference>
<evidence type="ECO:0000256" key="5">
    <source>
        <dbReference type="ARBA" id="ARBA00022679"/>
    </source>
</evidence>
<dbReference type="AlphaFoldDB" id="D2Z6B3"/>
<evidence type="ECO:0000256" key="2">
    <source>
        <dbReference type="ARBA" id="ARBA00008676"/>
    </source>
</evidence>
<dbReference type="STRING" id="469381.Dpep_0984"/>
<protein>
    <recommendedName>
        <fullName evidence="7">3-methyl-2-oxobutanoate hydroxymethyltransferase</fullName>
        <ecNumber evidence="7">2.1.2.11</ecNumber>
    </recommendedName>
    <alternativeName>
        <fullName evidence="7">Ketopantoate hydroxymethyltransferase</fullName>
        <shortName evidence="7">KPHMT</shortName>
    </alternativeName>
</protein>
<dbReference type="Pfam" id="PF02548">
    <property type="entry name" value="Pantoate_transf"/>
    <property type="match status" value="1"/>
</dbReference>
<dbReference type="EMBL" id="ABTR02000001">
    <property type="protein sequence ID" value="EFC91010.1"/>
    <property type="molecule type" value="Genomic_DNA"/>
</dbReference>
<comment type="subcellular location">
    <subcellularLocation>
        <location evidence="7">Cytoplasm</location>
    </subcellularLocation>
</comment>
<evidence type="ECO:0000256" key="1">
    <source>
        <dbReference type="ARBA" id="ARBA00005033"/>
    </source>
</evidence>
<dbReference type="GO" id="GO:0000287">
    <property type="term" value="F:magnesium ion binding"/>
    <property type="evidence" value="ECO:0007669"/>
    <property type="project" value="TreeGrafter"/>
</dbReference>
<dbReference type="GO" id="GO:0005737">
    <property type="term" value="C:cytoplasm"/>
    <property type="evidence" value="ECO:0007669"/>
    <property type="project" value="UniProtKB-SubCell"/>
</dbReference>
<dbReference type="eggNOG" id="COG0413">
    <property type="taxonomic scope" value="Bacteria"/>
</dbReference>
<evidence type="ECO:0000313" key="12">
    <source>
        <dbReference type="Proteomes" id="UP000006427"/>
    </source>
</evidence>
<proteinExistence type="inferred from homology"/>
<comment type="similarity">
    <text evidence="2 7">Belongs to the PanB family.</text>
</comment>
<dbReference type="PANTHER" id="PTHR20881:SF0">
    <property type="entry name" value="3-METHYL-2-OXOBUTANOATE HYDROXYMETHYLTRANSFERASE"/>
    <property type="match status" value="1"/>
</dbReference>
<feature type="active site" description="Proton acceptor" evidence="7 8">
    <location>
        <position position="184"/>
    </location>
</feature>
<comment type="pathway">
    <text evidence="1 7">Cofactor biosynthesis; (R)-pantothenate biosynthesis; (R)-pantoate from 3-methyl-2-oxobutanoate: step 1/2.</text>
</comment>
<organism evidence="11 12">
    <name type="scientific">Dethiosulfovibrio peptidovorans DSM 11002</name>
    <dbReference type="NCBI Taxonomy" id="469381"/>
    <lineage>
        <taxon>Bacteria</taxon>
        <taxon>Thermotogati</taxon>
        <taxon>Synergistota</taxon>
        <taxon>Synergistia</taxon>
        <taxon>Synergistales</taxon>
        <taxon>Dethiosulfovibrionaceae</taxon>
        <taxon>Dethiosulfovibrio</taxon>
    </lineage>
</organism>